<reference evidence="1" key="2">
    <citation type="submission" date="2020-11" db="EMBL/GenBank/DDBJ databases">
        <authorList>
            <person name="McCartney M.A."/>
            <person name="Auch B."/>
            <person name="Kono T."/>
            <person name="Mallez S."/>
            <person name="Becker A."/>
            <person name="Gohl D.M."/>
            <person name="Silverstein K.A.T."/>
            <person name="Koren S."/>
            <person name="Bechman K.B."/>
            <person name="Herman A."/>
            <person name="Abrahante J.E."/>
            <person name="Garbe J."/>
        </authorList>
    </citation>
    <scope>NUCLEOTIDE SEQUENCE</scope>
    <source>
        <strain evidence="1">Duluth1</strain>
        <tissue evidence="1">Whole animal</tissue>
    </source>
</reference>
<protein>
    <submittedName>
        <fullName evidence="1">Uncharacterized protein</fullName>
    </submittedName>
</protein>
<organism evidence="1 2">
    <name type="scientific">Dreissena polymorpha</name>
    <name type="common">Zebra mussel</name>
    <name type="synonym">Mytilus polymorpha</name>
    <dbReference type="NCBI Taxonomy" id="45954"/>
    <lineage>
        <taxon>Eukaryota</taxon>
        <taxon>Metazoa</taxon>
        <taxon>Spiralia</taxon>
        <taxon>Lophotrochozoa</taxon>
        <taxon>Mollusca</taxon>
        <taxon>Bivalvia</taxon>
        <taxon>Autobranchia</taxon>
        <taxon>Heteroconchia</taxon>
        <taxon>Euheterodonta</taxon>
        <taxon>Imparidentia</taxon>
        <taxon>Neoheterodontei</taxon>
        <taxon>Myida</taxon>
        <taxon>Dreissenoidea</taxon>
        <taxon>Dreissenidae</taxon>
        <taxon>Dreissena</taxon>
    </lineage>
</organism>
<sequence length="76" mass="8748">MDVTPVSLQCPFFQPVVLKNKLHVLDIPCWRYCGDNCFTLLVPPLDDCVRLCQRLLPGRERPHIRVFGFFGIAYGL</sequence>
<keyword evidence="2" id="KW-1185">Reference proteome</keyword>
<dbReference type="Proteomes" id="UP000828390">
    <property type="component" value="Unassembled WGS sequence"/>
</dbReference>
<name>A0A9D4B8H0_DREPO</name>
<gene>
    <name evidence="1" type="ORF">DPMN_192552</name>
</gene>
<comment type="caution">
    <text evidence="1">The sequence shown here is derived from an EMBL/GenBank/DDBJ whole genome shotgun (WGS) entry which is preliminary data.</text>
</comment>
<accession>A0A9D4B8H0</accession>
<proteinExistence type="predicted"/>
<reference evidence="1" key="1">
    <citation type="journal article" date="2019" name="bioRxiv">
        <title>The Genome of the Zebra Mussel, Dreissena polymorpha: A Resource for Invasive Species Research.</title>
        <authorList>
            <person name="McCartney M.A."/>
            <person name="Auch B."/>
            <person name="Kono T."/>
            <person name="Mallez S."/>
            <person name="Zhang Y."/>
            <person name="Obille A."/>
            <person name="Becker A."/>
            <person name="Abrahante J.E."/>
            <person name="Garbe J."/>
            <person name="Badalamenti J.P."/>
            <person name="Herman A."/>
            <person name="Mangelson H."/>
            <person name="Liachko I."/>
            <person name="Sullivan S."/>
            <person name="Sone E.D."/>
            <person name="Koren S."/>
            <person name="Silverstein K.A.T."/>
            <person name="Beckman K.B."/>
            <person name="Gohl D.M."/>
        </authorList>
    </citation>
    <scope>NUCLEOTIDE SEQUENCE</scope>
    <source>
        <strain evidence="1">Duluth1</strain>
        <tissue evidence="1">Whole animal</tissue>
    </source>
</reference>
<dbReference type="AlphaFoldDB" id="A0A9D4B8H0"/>
<dbReference type="EMBL" id="JAIWYP010000017">
    <property type="protein sequence ID" value="KAH3693151.1"/>
    <property type="molecule type" value="Genomic_DNA"/>
</dbReference>
<evidence type="ECO:0000313" key="2">
    <source>
        <dbReference type="Proteomes" id="UP000828390"/>
    </source>
</evidence>
<evidence type="ECO:0000313" key="1">
    <source>
        <dbReference type="EMBL" id="KAH3693151.1"/>
    </source>
</evidence>